<dbReference type="Proteomes" id="UP000243859">
    <property type="component" value="Unassembled WGS sequence"/>
</dbReference>
<sequence>MTTKRIETQLTIKAVDQYSSIPATIPLRP</sequence>
<name>A0A2T5BVX2_9RHOB</name>
<dbReference type="AlphaFoldDB" id="A0A2T5BVX2"/>
<keyword evidence="2" id="KW-1185">Reference proteome</keyword>
<proteinExistence type="predicted"/>
<accession>A0A2T5BVX2</accession>
<evidence type="ECO:0000313" key="2">
    <source>
        <dbReference type="Proteomes" id="UP000243859"/>
    </source>
</evidence>
<organism evidence="1 2">
    <name type="scientific">Rhodovulum imhoffii</name>
    <dbReference type="NCBI Taxonomy" id="365340"/>
    <lineage>
        <taxon>Bacteria</taxon>
        <taxon>Pseudomonadati</taxon>
        <taxon>Pseudomonadota</taxon>
        <taxon>Alphaproteobacteria</taxon>
        <taxon>Rhodobacterales</taxon>
        <taxon>Paracoccaceae</taxon>
        <taxon>Rhodovulum</taxon>
    </lineage>
</organism>
<protein>
    <submittedName>
        <fullName evidence="1">Uncharacterized protein</fullName>
    </submittedName>
</protein>
<dbReference type="EMBL" id="QAAA01000002">
    <property type="protein sequence ID" value="PTN03722.1"/>
    <property type="molecule type" value="Genomic_DNA"/>
</dbReference>
<evidence type="ECO:0000313" key="1">
    <source>
        <dbReference type="EMBL" id="PTN03722.1"/>
    </source>
</evidence>
<comment type="caution">
    <text evidence="1">The sequence shown here is derived from an EMBL/GenBank/DDBJ whole genome shotgun (WGS) entry which is preliminary data.</text>
</comment>
<reference evidence="1 2" key="1">
    <citation type="submission" date="2018-04" db="EMBL/GenBank/DDBJ databases">
        <title>Genomic Encyclopedia of Archaeal and Bacterial Type Strains, Phase II (KMG-II): from individual species to whole genera.</title>
        <authorList>
            <person name="Goeker M."/>
        </authorList>
    </citation>
    <scope>NUCLEOTIDE SEQUENCE [LARGE SCALE GENOMIC DNA]</scope>
    <source>
        <strain evidence="1 2">DSM 18064</strain>
    </source>
</reference>
<gene>
    <name evidence="1" type="ORF">C8N32_102252</name>
</gene>